<protein>
    <submittedName>
        <fullName evidence="1">Uncharacterized protein</fullName>
    </submittedName>
</protein>
<comment type="caution">
    <text evidence="1">The sequence shown here is derived from an EMBL/GenBank/DDBJ whole genome shotgun (WGS) entry which is preliminary data.</text>
</comment>
<evidence type="ECO:0000313" key="1">
    <source>
        <dbReference type="EMBL" id="MDF2256742.1"/>
    </source>
</evidence>
<dbReference type="RefSeq" id="WP_275813496.1">
    <property type="nucleotide sequence ID" value="NZ_BAAANM010000001.1"/>
</dbReference>
<proteinExistence type="predicted"/>
<sequence>MSHHVNALAVAGLALRVFGRDLVALLRRCAAAGVRVGICELRRTAKEEER</sequence>
<reference evidence="1 2" key="1">
    <citation type="submission" date="2023-03" db="EMBL/GenBank/DDBJ databases">
        <title>Draft genome sequence of type strain Streptomyces ferralitis JCM 14344.</title>
        <authorList>
            <person name="Klaysubun C."/>
            <person name="Duangmal K."/>
        </authorList>
    </citation>
    <scope>NUCLEOTIDE SEQUENCE [LARGE SCALE GENOMIC DNA]</scope>
    <source>
        <strain evidence="1 2">JCM 14344</strain>
    </source>
</reference>
<dbReference type="Proteomes" id="UP001220022">
    <property type="component" value="Unassembled WGS sequence"/>
</dbReference>
<name>A0ABT5YZA5_9ACTN</name>
<organism evidence="1 2">
    <name type="scientific">Streptantibioticus ferralitis</name>
    <dbReference type="NCBI Taxonomy" id="236510"/>
    <lineage>
        <taxon>Bacteria</taxon>
        <taxon>Bacillati</taxon>
        <taxon>Actinomycetota</taxon>
        <taxon>Actinomycetes</taxon>
        <taxon>Kitasatosporales</taxon>
        <taxon>Streptomycetaceae</taxon>
        <taxon>Streptantibioticus</taxon>
    </lineage>
</organism>
<gene>
    <name evidence="1" type="ORF">P2L57_13705</name>
</gene>
<dbReference type="EMBL" id="JARHTQ010000007">
    <property type="protein sequence ID" value="MDF2256742.1"/>
    <property type="molecule type" value="Genomic_DNA"/>
</dbReference>
<accession>A0ABT5YZA5</accession>
<keyword evidence="2" id="KW-1185">Reference proteome</keyword>
<evidence type="ECO:0000313" key="2">
    <source>
        <dbReference type="Proteomes" id="UP001220022"/>
    </source>
</evidence>